<evidence type="ECO:0000256" key="1">
    <source>
        <dbReference type="ARBA" id="ARBA00004651"/>
    </source>
</evidence>
<keyword evidence="6 7" id="KW-0472">Membrane</keyword>
<feature type="transmembrane region" description="Helical" evidence="7">
    <location>
        <begin position="468"/>
        <end position="491"/>
    </location>
</feature>
<keyword evidence="4 7" id="KW-0812">Transmembrane</keyword>
<keyword evidence="5 7" id="KW-1133">Transmembrane helix</keyword>
<feature type="transmembrane region" description="Helical" evidence="7">
    <location>
        <begin position="360"/>
        <end position="377"/>
    </location>
</feature>
<feature type="transmembrane region" description="Helical" evidence="7">
    <location>
        <begin position="336"/>
        <end position="354"/>
    </location>
</feature>
<comment type="subcellular location">
    <subcellularLocation>
        <location evidence="1">Cell membrane</location>
        <topology evidence="1">Multi-pass membrane protein</topology>
    </subcellularLocation>
</comment>
<accession>Q2KVA1</accession>
<feature type="transmembrane region" description="Helical" evidence="7">
    <location>
        <begin position="71"/>
        <end position="93"/>
    </location>
</feature>
<organism evidence="8 9">
    <name type="scientific">Bordetella avium (strain 197N)</name>
    <dbReference type="NCBI Taxonomy" id="360910"/>
    <lineage>
        <taxon>Bacteria</taxon>
        <taxon>Pseudomonadati</taxon>
        <taxon>Pseudomonadota</taxon>
        <taxon>Betaproteobacteria</taxon>
        <taxon>Burkholderiales</taxon>
        <taxon>Alcaligenaceae</taxon>
        <taxon>Bordetella</taxon>
    </lineage>
</organism>
<dbReference type="RefSeq" id="WP_012416695.1">
    <property type="nucleotide sequence ID" value="NC_010645.1"/>
</dbReference>
<dbReference type="OrthoDB" id="105720at2"/>
<dbReference type="STRING" id="360910.BAV1009"/>
<evidence type="ECO:0000256" key="3">
    <source>
        <dbReference type="ARBA" id="ARBA00022475"/>
    </source>
</evidence>
<dbReference type="KEGG" id="bav:BAV1009"/>
<feature type="transmembrane region" description="Helical" evidence="7">
    <location>
        <begin position="438"/>
        <end position="456"/>
    </location>
</feature>
<keyword evidence="3" id="KW-1003">Cell membrane</keyword>
<dbReference type="PANTHER" id="PTHR30509">
    <property type="entry name" value="P-HYDROXYBENZOIC ACID EFFLUX PUMP SUBUNIT-RELATED"/>
    <property type="match status" value="1"/>
</dbReference>
<feature type="transmembrane region" description="Helical" evidence="7">
    <location>
        <begin position="151"/>
        <end position="173"/>
    </location>
</feature>
<evidence type="ECO:0000256" key="2">
    <source>
        <dbReference type="ARBA" id="ARBA00022448"/>
    </source>
</evidence>
<dbReference type="eggNOG" id="COG1289">
    <property type="taxonomic scope" value="Bacteria"/>
</dbReference>
<sequence length="629" mass="67463">MNSAESWSGFLRLARHDLIDPFPGRFAQAWRIALTCALTTMMAAVYGIPEAALSCYLIFFVMKPDAAEGVILAVALTILVAVVVLVLFMLTRWTIDVPALRILAIAVTSIGLLYLGSASKLGELGGIIALVLAFVLTLLDMVPFGEAATRAILYAWLMATMPMACVLAVNLTLGRKPLALLRHTLDVRLRACADLAAQDTPQHRARLLELVGDGQEASIKRLGMTRLLALGRRNELRRVARALQESYRIATALQVLPPDTPQAQRDELATQMRQAAEALARGQAAPAPAPAASGLNETARHIHAALRELSGTPDHYPTPAPGQPFMRADARRNPEHLRYAIKTTAAAILCYLIYTAAQWQGIHTAMITCYVAALGSVAETTHKLVLRITGCLIGAALGIGSIVFLMPHMTSVGAIMVLVFIGTLLSAWVAVGSERISYAGVQIALAFLLTVLQGFGPTFDMDTARDRVVGVLLGNFVLYVMFTQFWPVGVLHKVWDSLQQSLSYLSRVAAPGNTAEARDLRLAYASKVADSLAQTRQALGVAHFEVYRHRPSDADIAQINAICNTMDTASLQLLISPPADARAAERLDALARAVAAKAPDGAPALTPSAALPGALGADIQRLETLIDGR</sequence>
<feature type="transmembrane region" description="Helical" evidence="7">
    <location>
        <begin position="384"/>
        <end position="406"/>
    </location>
</feature>
<keyword evidence="9" id="KW-1185">Reference proteome</keyword>
<proteinExistence type="predicted"/>
<dbReference type="GeneID" id="92935798"/>
<gene>
    <name evidence="8" type="ordered locus">BAV1009</name>
</gene>
<evidence type="ECO:0000256" key="6">
    <source>
        <dbReference type="ARBA" id="ARBA00023136"/>
    </source>
</evidence>
<feature type="transmembrane region" description="Helical" evidence="7">
    <location>
        <begin position="99"/>
        <end position="117"/>
    </location>
</feature>
<dbReference type="GO" id="GO:0022857">
    <property type="term" value="F:transmembrane transporter activity"/>
    <property type="evidence" value="ECO:0007669"/>
    <property type="project" value="InterPro"/>
</dbReference>
<evidence type="ECO:0000313" key="9">
    <source>
        <dbReference type="Proteomes" id="UP000001977"/>
    </source>
</evidence>
<evidence type="ECO:0000256" key="5">
    <source>
        <dbReference type="ARBA" id="ARBA00022989"/>
    </source>
</evidence>
<dbReference type="Proteomes" id="UP000001977">
    <property type="component" value="Chromosome"/>
</dbReference>
<feature type="transmembrane region" description="Helical" evidence="7">
    <location>
        <begin position="32"/>
        <end position="59"/>
    </location>
</feature>
<dbReference type="EMBL" id="AM167904">
    <property type="protein sequence ID" value="CAJ48618.1"/>
    <property type="molecule type" value="Genomic_DNA"/>
</dbReference>
<feature type="transmembrane region" description="Helical" evidence="7">
    <location>
        <begin position="124"/>
        <end position="145"/>
    </location>
</feature>
<feature type="transmembrane region" description="Helical" evidence="7">
    <location>
        <begin position="412"/>
        <end position="431"/>
    </location>
</feature>
<dbReference type="Pfam" id="PF04632">
    <property type="entry name" value="FUSC"/>
    <property type="match status" value="1"/>
</dbReference>
<dbReference type="HOGENOM" id="CLU_023392_0_0_4"/>
<keyword evidence="2" id="KW-0813">Transport</keyword>
<protein>
    <submittedName>
        <fullName evidence="8">Component of efflux pump</fullName>
    </submittedName>
</protein>
<reference evidence="8 9" key="1">
    <citation type="journal article" date="2006" name="J. Bacteriol.">
        <title>Comparison of the genome sequence of the poultry pathogen Bordetella avium with those of B. bronchiseptica, B. pertussis, and B. parapertussis reveals extensive diversity in surface structures associated with host interaction.</title>
        <authorList>
            <person name="Sebaihia M."/>
            <person name="Preston A."/>
            <person name="Maskell D.J."/>
            <person name="Kuzmiak H."/>
            <person name="Connell T.D."/>
            <person name="King N.D."/>
            <person name="Orndorff P.E."/>
            <person name="Miyamoto D.M."/>
            <person name="Thomson N.R."/>
            <person name="Harris D."/>
            <person name="Goble A."/>
            <person name="Lord A."/>
            <person name="Murphy L."/>
            <person name="Quail M.A."/>
            <person name="Rutter S."/>
            <person name="Squares R."/>
            <person name="Squares S."/>
            <person name="Woodward J."/>
            <person name="Parkhill J."/>
            <person name="Temple L.M."/>
        </authorList>
    </citation>
    <scope>NUCLEOTIDE SEQUENCE [LARGE SCALE GENOMIC DNA]</scope>
    <source>
        <strain evidence="8 9">197N</strain>
    </source>
</reference>
<dbReference type="InterPro" id="IPR006726">
    <property type="entry name" value="PHBA_efflux_AaeB/fusaric-R"/>
</dbReference>
<name>Q2KVA1_BORA1</name>
<evidence type="ECO:0000256" key="7">
    <source>
        <dbReference type="SAM" id="Phobius"/>
    </source>
</evidence>
<dbReference type="GO" id="GO:0005886">
    <property type="term" value="C:plasma membrane"/>
    <property type="evidence" value="ECO:0007669"/>
    <property type="project" value="UniProtKB-SubCell"/>
</dbReference>
<evidence type="ECO:0000313" key="8">
    <source>
        <dbReference type="EMBL" id="CAJ48618.1"/>
    </source>
</evidence>
<dbReference type="PANTHER" id="PTHR30509:SF9">
    <property type="entry name" value="MULTIDRUG RESISTANCE PROTEIN MDTO"/>
    <property type="match status" value="1"/>
</dbReference>
<dbReference type="AlphaFoldDB" id="Q2KVA1"/>
<evidence type="ECO:0000256" key="4">
    <source>
        <dbReference type="ARBA" id="ARBA00022692"/>
    </source>
</evidence>